<evidence type="ECO:0000313" key="6">
    <source>
        <dbReference type="EMBL" id="GHB96661.1"/>
    </source>
</evidence>
<dbReference type="GO" id="GO:0005576">
    <property type="term" value="C:extracellular region"/>
    <property type="evidence" value="ECO:0007669"/>
    <property type="project" value="TreeGrafter"/>
</dbReference>
<evidence type="ECO:0000256" key="3">
    <source>
        <dbReference type="ARBA" id="ARBA00023295"/>
    </source>
</evidence>
<dbReference type="RefSeq" id="WP_189512671.1">
    <property type="nucleotide sequence ID" value="NZ_BMXG01000005.1"/>
</dbReference>
<dbReference type="Gene3D" id="3.20.20.80">
    <property type="entry name" value="Glycosidases"/>
    <property type="match status" value="1"/>
</dbReference>
<dbReference type="SUPFAM" id="SSF51445">
    <property type="entry name" value="(Trans)glycosidases"/>
    <property type="match status" value="1"/>
</dbReference>
<dbReference type="AlphaFoldDB" id="A0A8J3DFV8"/>
<dbReference type="GO" id="GO:0009986">
    <property type="term" value="C:cell surface"/>
    <property type="evidence" value="ECO:0007669"/>
    <property type="project" value="TreeGrafter"/>
</dbReference>
<dbReference type="Pfam" id="PF00150">
    <property type="entry name" value="Cellulase"/>
    <property type="match status" value="1"/>
</dbReference>
<organism evidence="6 7">
    <name type="scientific">Cerasicoccus arenae</name>
    <dbReference type="NCBI Taxonomy" id="424488"/>
    <lineage>
        <taxon>Bacteria</taxon>
        <taxon>Pseudomonadati</taxon>
        <taxon>Verrucomicrobiota</taxon>
        <taxon>Opitutia</taxon>
        <taxon>Puniceicoccales</taxon>
        <taxon>Cerasicoccaceae</taxon>
        <taxon>Cerasicoccus</taxon>
    </lineage>
</organism>
<reference evidence="6" key="1">
    <citation type="journal article" date="2014" name="Int. J. Syst. Evol. Microbiol.">
        <title>Complete genome sequence of Corynebacterium casei LMG S-19264T (=DSM 44701T), isolated from a smear-ripened cheese.</title>
        <authorList>
            <consortium name="US DOE Joint Genome Institute (JGI-PGF)"/>
            <person name="Walter F."/>
            <person name="Albersmeier A."/>
            <person name="Kalinowski J."/>
            <person name="Ruckert C."/>
        </authorList>
    </citation>
    <scope>NUCLEOTIDE SEQUENCE</scope>
    <source>
        <strain evidence="6">KCTC 12870</strain>
    </source>
</reference>
<protein>
    <submittedName>
        <fullName evidence="6">Endoglucanase</fullName>
    </submittedName>
</protein>
<keyword evidence="3 4" id="KW-0326">Glycosidase</keyword>
<dbReference type="Proteomes" id="UP000642829">
    <property type="component" value="Unassembled WGS sequence"/>
</dbReference>
<comment type="similarity">
    <text evidence="4">Belongs to the glycosyl hydrolase 5 (cellulase A) family.</text>
</comment>
<dbReference type="PANTHER" id="PTHR31297:SF17">
    <property type="entry name" value="ENDOGLUCANASE"/>
    <property type="match status" value="1"/>
</dbReference>
<dbReference type="GO" id="GO:0009251">
    <property type="term" value="P:glucan catabolic process"/>
    <property type="evidence" value="ECO:0007669"/>
    <property type="project" value="TreeGrafter"/>
</dbReference>
<dbReference type="GO" id="GO:0008422">
    <property type="term" value="F:beta-glucosidase activity"/>
    <property type="evidence" value="ECO:0007669"/>
    <property type="project" value="TreeGrafter"/>
</dbReference>
<gene>
    <name evidence="6" type="ORF">GCM10007047_10710</name>
</gene>
<dbReference type="InterPro" id="IPR050386">
    <property type="entry name" value="Glycosyl_hydrolase_5"/>
</dbReference>
<comment type="caution">
    <text evidence="6">The sequence shown here is derived from an EMBL/GenBank/DDBJ whole genome shotgun (WGS) entry which is preliminary data.</text>
</comment>
<dbReference type="InterPro" id="IPR017853">
    <property type="entry name" value="GH"/>
</dbReference>
<reference evidence="6" key="2">
    <citation type="submission" date="2020-09" db="EMBL/GenBank/DDBJ databases">
        <authorList>
            <person name="Sun Q."/>
            <person name="Kim S."/>
        </authorList>
    </citation>
    <scope>NUCLEOTIDE SEQUENCE</scope>
    <source>
        <strain evidence="6">KCTC 12870</strain>
    </source>
</reference>
<dbReference type="PANTHER" id="PTHR31297">
    <property type="entry name" value="GLUCAN ENDO-1,6-BETA-GLUCOSIDASE B"/>
    <property type="match status" value="1"/>
</dbReference>
<keyword evidence="1" id="KW-0732">Signal</keyword>
<accession>A0A8J3DFV8</accession>
<evidence type="ECO:0000259" key="5">
    <source>
        <dbReference type="Pfam" id="PF00150"/>
    </source>
</evidence>
<evidence type="ECO:0000256" key="2">
    <source>
        <dbReference type="ARBA" id="ARBA00022801"/>
    </source>
</evidence>
<feature type="domain" description="Glycoside hydrolase family 5" evidence="5">
    <location>
        <begin position="36"/>
        <end position="325"/>
    </location>
</feature>
<sequence>MNEVPHGRATRLRRGINLSHWFSQVYTDDGYCAEHFDSYIQEPDIELVRTLGFDHVRFPVACEPMLANGSTGQISEVKMARLKKAVELLLEHELCVILDIHPETPFKERLALDDASVAAFTEFWRVLATRMSDFDPERLFLEVLNEPCICNPSRWSWIQNQCVAAIREAAPEHTIIVSGDEWSQLPQLLLIEMPEDDNVIANFHMYEPSSFTHQGAKWGSPWMCETKGLAYPSRGSNAKVLLGSVENDEARRQLDEYIELDWDHAAYRRYIAPAERFRLENNVPVMCNEFGVYKKYAPRASRLRWTKDVISAFESADIAWTMWDYAGDFSIVKTDYGNRTPDLELLRCMGLLLEQ</sequence>
<keyword evidence="2 4" id="KW-0378">Hydrolase</keyword>
<evidence type="ECO:0000256" key="4">
    <source>
        <dbReference type="RuleBase" id="RU361153"/>
    </source>
</evidence>
<evidence type="ECO:0000256" key="1">
    <source>
        <dbReference type="ARBA" id="ARBA00022729"/>
    </source>
</evidence>
<keyword evidence="7" id="KW-1185">Reference proteome</keyword>
<dbReference type="EMBL" id="BMXG01000005">
    <property type="protein sequence ID" value="GHB96661.1"/>
    <property type="molecule type" value="Genomic_DNA"/>
</dbReference>
<name>A0A8J3DFV8_9BACT</name>
<evidence type="ECO:0000313" key="7">
    <source>
        <dbReference type="Proteomes" id="UP000642829"/>
    </source>
</evidence>
<dbReference type="InterPro" id="IPR001547">
    <property type="entry name" value="Glyco_hydro_5"/>
</dbReference>
<proteinExistence type="inferred from homology"/>